<organism evidence="2 3">
    <name type="scientific">Dryococelus australis</name>
    <dbReference type="NCBI Taxonomy" id="614101"/>
    <lineage>
        <taxon>Eukaryota</taxon>
        <taxon>Metazoa</taxon>
        <taxon>Ecdysozoa</taxon>
        <taxon>Arthropoda</taxon>
        <taxon>Hexapoda</taxon>
        <taxon>Insecta</taxon>
        <taxon>Pterygota</taxon>
        <taxon>Neoptera</taxon>
        <taxon>Polyneoptera</taxon>
        <taxon>Phasmatodea</taxon>
        <taxon>Verophasmatodea</taxon>
        <taxon>Anareolatae</taxon>
        <taxon>Phasmatidae</taxon>
        <taxon>Eurycanthinae</taxon>
        <taxon>Dryococelus</taxon>
    </lineage>
</organism>
<name>A0ABQ9GWZ4_9NEOP</name>
<evidence type="ECO:0000313" key="2">
    <source>
        <dbReference type="EMBL" id="KAJ8876544.1"/>
    </source>
</evidence>
<comment type="caution">
    <text evidence="2">The sequence shown here is derived from an EMBL/GenBank/DDBJ whole genome shotgun (WGS) entry which is preliminary data.</text>
</comment>
<protein>
    <submittedName>
        <fullName evidence="2">Uncharacterized protein</fullName>
    </submittedName>
</protein>
<dbReference type="Proteomes" id="UP001159363">
    <property type="component" value="Chromosome 7"/>
</dbReference>
<feature type="region of interest" description="Disordered" evidence="1">
    <location>
        <begin position="73"/>
        <end position="117"/>
    </location>
</feature>
<accession>A0ABQ9GWZ4</accession>
<feature type="compositionally biased region" description="Basic and acidic residues" evidence="1">
    <location>
        <begin position="86"/>
        <end position="95"/>
    </location>
</feature>
<feature type="compositionally biased region" description="Polar residues" evidence="1">
    <location>
        <begin position="96"/>
        <end position="105"/>
    </location>
</feature>
<proteinExistence type="predicted"/>
<reference evidence="2 3" key="1">
    <citation type="submission" date="2023-02" db="EMBL/GenBank/DDBJ databases">
        <title>LHISI_Scaffold_Assembly.</title>
        <authorList>
            <person name="Stuart O.P."/>
            <person name="Cleave R."/>
            <person name="Magrath M.J.L."/>
            <person name="Mikheyev A.S."/>
        </authorList>
    </citation>
    <scope>NUCLEOTIDE SEQUENCE [LARGE SCALE GENOMIC DNA]</scope>
    <source>
        <strain evidence="2">Daus_M_001</strain>
        <tissue evidence="2">Leg muscle</tissue>
    </source>
</reference>
<evidence type="ECO:0000256" key="1">
    <source>
        <dbReference type="SAM" id="MobiDB-lite"/>
    </source>
</evidence>
<dbReference type="EMBL" id="JARBHB010000008">
    <property type="protein sequence ID" value="KAJ8876544.1"/>
    <property type="molecule type" value="Genomic_DNA"/>
</dbReference>
<gene>
    <name evidence="2" type="ORF">PR048_020989</name>
</gene>
<evidence type="ECO:0000313" key="3">
    <source>
        <dbReference type="Proteomes" id="UP001159363"/>
    </source>
</evidence>
<sequence>MDLPAVTSWGYTPAGRPSDLPACKTVEIIVGIKRKRTLKTDVVPHLFLPNATSNECPEGSERLKNRTVQRKLVSDLTKMRKRKRHPENSKREENKNNGTHVVTQELNERTRSARSARSKYKIQASFREYIF</sequence>
<keyword evidence="3" id="KW-1185">Reference proteome</keyword>